<reference evidence="1" key="1">
    <citation type="submission" date="2021-03" db="EMBL/GenBank/DDBJ databases">
        <authorList>
            <consortium name="DOE Joint Genome Institute"/>
            <person name="Ahrendt S."/>
            <person name="Looney B.P."/>
            <person name="Miyauchi S."/>
            <person name="Morin E."/>
            <person name="Drula E."/>
            <person name="Courty P.E."/>
            <person name="Chicoki N."/>
            <person name="Fauchery L."/>
            <person name="Kohler A."/>
            <person name="Kuo A."/>
            <person name="Labutti K."/>
            <person name="Pangilinan J."/>
            <person name="Lipzen A."/>
            <person name="Riley R."/>
            <person name="Andreopoulos W."/>
            <person name="He G."/>
            <person name="Johnson J."/>
            <person name="Barry K.W."/>
            <person name="Grigoriev I.V."/>
            <person name="Nagy L."/>
            <person name="Hibbett D."/>
            <person name="Henrissat B."/>
            <person name="Matheny P.B."/>
            <person name="Labbe J."/>
            <person name="Martin F."/>
        </authorList>
    </citation>
    <scope>NUCLEOTIDE SEQUENCE</scope>
    <source>
        <strain evidence="1">HHB10654</strain>
    </source>
</reference>
<reference evidence="1" key="2">
    <citation type="journal article" date="2022" name="New Phytol.">
        <title>Evolutionary transition to the ectomycorrhizal habit in the genomes of a hyperdiverse lineage of mushroom-forming fungi.</title>
        <authorList>
            <person name="Looney B."/>
            <person name="Miyauchi S."/>
            <person name="Morin E."/>
            <person name="Drula E."/>
            <person name="Courty P.E."/>
            <person name="Kohler A."/>
            <person name="Kuo A."/>
            <person name="LaButti K."/>
            <person name="Pangilinan J."/>
            <person name="Lipzen A."/>
            <person name="Riley R."/>
            <person name="Andreopoulos W."/>
            <person name="He G."/>
            <person name="Johnson J."/>
            <person name="Nolan M."/>
            <person name="Tritt A."/>
            <person name="Barry K.W."/>
            <person name="Grigoriev I.V."/>
            <person name="Nagy L.G."/>
            <person name="Hibbett D."/>
            <person name="Henrissat B."/>
            <person name="Matheny P.B."/>
            <person name="Labbe J."/>
            <person name="Martin F.M."/>
        </authorList>
    </citation>
    <scope>NUCLEOTIDE SEQUENCE</scope>
    <source>
        <strain evidence="1">HHB10654</strain>
    </source>
</reference>
<protein>
    <submittedName>
        <fullName evidence="1">Uncharacterized protein</fullName>
    </submittedName>
</protein>
<sequence length="87" mass="10084">FALAQVHDDVCLVQLPDTHVSSALAAVEAKIYCHEFITIFRYSHPAVIHPADFRVLEWLSEHSVLHEEEKETVFLARDVMDRLRRLT</sequence>
<organism evidence="1 2">
    <name type="scientific">Artomyces pyxidatus</name>
    <dbReference type="NCBI Taxonomy" id="48021"/>
    <lineage>
        <taxon>Eukaryota</taxon>
        <taxon>Fungi</taxon>
        <taxon>Dikarya</taxon>
        <taxon>Basidiomycota</taxon>
        <taxon>Agaricomycotina</taxon>
        <taxon>Agaricomycetes</taxon>
        <taxon>Russulales</taxon>
        <taxon>Auriscalpiaceae</taxon>
        <taxon>Artomyces</taxon>
    </lineage>
</organism>
<feature type="non-terminal residue" evidence="1">
    <location>
        <position position="1"/>
    </location>
</feature>
<comment type="caution">
    <text evidence="1">The sequence shown here is derived from an EMBL/GenBank/DDBJ whole genome shotgun (WGS) entry which is preliminary data.</text>
</comment>
<evidence type="ECO:0000313" key="2">
    <source>
        <dbReference type="Proteomes" id="UP000814140"/>
    </source>
</evidence>
<gene>
    <name evidence="1" type="ORF">BV25DRAFT_1772438</name>
</gene>
<feature type="non-terminal residue" evidence="1">
    <location>
        <position position="87"/>
    </location>
</feature>
<dbReference type="Proteomes" id="UP000814140">
    <property type="component" value="Unassembled WGS sequence"/>
</dbReference>
<dbReference type="EMBL" id="MU277261">
    <property type="protein sequence ID" value="KAI0056608.1"/>
    <property type="molecule type" value="Genomic_DNA"/>
</dbReference>
<evidence type="ECO:0000313" key="1">
    <source>
        <dbReference type="EMBL" id="KAI0056608.1"/>
    </source>
</evidence>
<keyword evidence="2" id="KW-1185">Reference proteome</keyword>
<proteinExistence type="predicted"/>
<name>A0ACB8SJI4_9AGAM</name>
<accession>A0ACB8SJI4</accession>